<evidence type="ECO:0000313" key="2">
    <source>
        <dbReference type="Proteomes" id="UP000178894"/>
    </source>
</evidence>
<dbReference type="AlphaFoldDB" id="A0A1F5XYR3"/>
<accession>A0A1F5XYR3</accession>
<dbReference type="InterPro" id="IPR035093">
    <property type="entry name" value="RelE/ParE_toxin_dom_sf"/>
</dbReference>
<reference evidence="1 2" key="1">
    <citation type="journal article" date="2016" name="Nat. Commun.">
        <title>Thousands of microbial genomes shed light on interconnected biogeochemical processes in an aquifer system.</title>
        <authorList>
            <person name="Anantharaman K."/>
            <person name="Brown C.T."/>
            <person name="Hug L.A."/>
            <person name="Sharon I."/>
            <person name="Castelle C.J."/>
            <person name="Probst A.J."/>
            <person name="Thomas B.C."/>
            <person name="Singh A."/>
            <person name="Wilkins M.J."/>
            <person name="Karaoz U."/>
            <person name="Brodie E.L."/>
            <person name="Williams K.H."/>
            <person name="Hubbard S.S."/>
            <person name="Banfield J.F."/>
        </authorList>
    </citation>
    <scope>NUCLEOTIDE SEQUENCE [LARGE SCALE GENOMIC DNA]</scope>
</reference>
<organism evidence="1 2">
    <name type="scientific">Candidatus Giovannonibacteria bacterium RIFCSPLOWO2_12_FULL_44_15</name>
    <dbReference type="NCBI Taxonomy" id="1798364"/>
    <lineage>
        <taxon>Bacteria</taxon>
        <taxon>Candidatus Giovannoniibacteriota</taxon>
    </lineage>
</organism>
<evidence type="ECO:0008006" key="3">
    <source>
        <dbReference type="Google" id="ProtNLM"/>
    </source>
</evidence>
<dbReference type="EMBL" id="MFIQ01000029">
    <property type="protein sequence ID" value="OGF93107.1"/>
    <property type="molecule type" value="Genomic_DNA"/>
</dbReference>
<name>A0A1F5XYR3_9BACT</name>
<dbReference type="Gene3D" id="3.30.2310.20">
    <property type="entry name" value="RelE-like"/>
    <property type="match status" value="1"/>
</dbReference>
<dbReference type="SUPFAM" id="SSF143011">
    <property type="entry name" value="RelE-like"/>
    <property type="match status" value="1"/>
</dbReference>
<proteinExistence type="predicted"/>
<sequence>MKIFYHPRFKESYRKLTPDIQKKAEGREKIFRQNPFDPRLDTHKLHGKLKKQWSFSIDKRNRILFEFDESDVIFLDIGDHDLYR</sequence>
<gene>
    <name evidence="1" type="ORF">A3G54_02490</name>
</gene>
<dbReference type="Proteomes" id="UP000178894">
    <property type="component" value="Unassembled WGS sequence"/>
</dbReference>
<protein>
    <recommendedName>
        <fullName evidence="3">Toxin YoeB</fullName>
    </recommendedName>
</protein>
<comment type="caution">
    <text evidence="1">The sequence shown here is derived from an EMBL/GenBank/DDBJ whole genome shotgun (WGS) entry which is preliminary data.</text>
</comment>
<evidence type="ECO:0000313" key="1">
    <source>
        <dbReference type="EMBL" id="OGF93107.1"/>
    </source>
</evidence>
<dbReference type="STRING" id="1798364.A3G54_02490"/>